<keyword evidence="7" id="KW-1185">Reference proteome</keyword>
<dbReference type="EMBL" id="CP042198">
    <property type="protein sequence ID" value="QDS75926.1"/>
    <property type="molecule type" value="Genomic_DNA"/>
</dbReference>
<evidence type="ECO:0000313" key="6">
    <source>
        <dbReference type="EMBL" id="QDS75926.1"/>
    </source>
</evidence>
<proteinExistence type="inferred from homology"/>
<dbReference type="Pfam" id="PF08241">
    <property type="entry name" value="Methyltransf_11"/>
    <property type="match status" value="1"/>
</dbReference>
<comment type="pathway">
    <text evidence="1">Secondary metabolite biosynthesis.</text>
</comment>
<reference evidence="6 7" key="1">
    <citation type="submission" date="2019-07" db="EMBL/GenBank/DDBJ databases">
        <title>Finished genome of Venturia effusa.</title>
        <authorList>
            <person name="Young C.A."/>
            <person name="Cox M.P."/>
            <person name="Ganley A.R.D."/>
            <person name="David W.J."/>
        </authorList>
    </citation>
    <scope>NUCLEOTIDE SEQUENCE [LARGE SCALE GENOMIC DNA]</scope>
    <source>
        <strain evidence="7">albino</strain>
    </source>
</reference>
<evidence type="ECO:0000256" key="1">
    <source>
        <dbReference type="ARBA" id="ARBA00005179"/>
    </source>
</evidence>
<sequence>MSIESKTPGGIHREVLQSFLLPPPDDVPANARKLLEEYSKLPSQEVLPHVVKVRDRAWKVFPYPCIGQFKFLGLALNLQPSYADILSRLKSGDTFLDIGCCVGQEVRQLVLDGATPANLYASDLHPEFLDIGYDLFKDRETLTSTMFAADIFDTTDSNFAALDSKIDIIWAGSFLHLFSYPATIEVLKHLIKLAKPVTGSLIVGKQLGHIDAGEFVIEGSAPAANSLSAATSTQAGAIEGEVTTSLFRHNEGSFKTMWDDVSKQTGTKWAVWVEQKEYQGKARGVPEGSLSLSFCAKRLT</sequence>
<gene>
    <name evidence="6" type="ORF">FKW77_002973</name>
</gene>
<keyword evidence="2" id="KW-0808">Transferase</keyword>
<evidence type="ECO:0000259" key="5">
    <source>
        <dbReference type="Pfam" id="PF08241"/>
    </source>
</evidence>
<dbReference type="PANTHER" id="PTHR35897:SF1">
    <property type="entry name" value="METHYLTRANSFERASE AUSD"/>
    <property type="match status" value="1"/>
</dbReference>
<name>A0A517LK41_9PEZI</name>
<keyword evidence="3" id="KW-0949">S-adenosyl-L-methionine</keyword>
<dbReference type="InterPro" id="IPR051654">
    <property type="entry name" value="Meroterpenoid_MTases"/>
</dbReference>
<accession>A0A517LK41</accession>
<protein>
    <recommendedName>
        <fullName evidence="5">Methyltransferase type 11 domain-containing protein</fullName>
    </recommendedName>
</protein>
<dbReference type="GO" id="GO:0008757">
    <property type="term" value="F:S-adenosylmethionine-dependent methyltransferase activity"/>
    <property type="evidence" value="ECO:0007669"/>
    <property type="project" value="InterPro"/>
</dbReference>
<evidence type="ECO:0000256" key="3">
    <source>
        <dbReference type="ARBA" id="ARBA00022691"/>
    </source>
</evidence>
<dbReference type="Gene3D" id="3.40.50.150">
    <property type="entry name" value="Vaccinia Virus protein VP39"/>
    <property type="match status" value="1"/>
</dbReference>
<dbReference type="InterPro" id="IPR013216">
    <property type="entry name" value="Methyltransf_11"/>
</dbReference>
<dbReference type="InterPro" id="IPR029063">
    <property type="entry name" value="SAM-dependent_MTases_sf"/>
</dbReference>
<dbReference type="SUPFAM" id="SSF53335">
    <property type="entry name" value="S-adenosyl-L-methionine-dependent methyltransferases"/>
    <property type="match status" value="1"/>
</dbReference>
<evidence type="ECO:0000313" key="7">
    <source>
        <dbReference type="Proteomes" id="UP000316270"/>
    </source>
</evidence>
<evidence type="ECO:0000256" key="4">
    <source>
        <dbReference type="ARBA" id="ARBA00038314"/>
    </source>
</evidence>
<comment type="similarity">
    <text evidence="4">Belongs to the class I-like SAM-binding methyltransferase superfamily.</text>
</comment>
<dbReference type="OrthoDB" id="2094832at2759"/>
<organism evidence="6 7">
    <name type="scientific">Venturia effusa</name>
    <dbReference type="NCBI Taxonomy" id="50376"/>
    <lineage>
        <taxon>Eukaryota</taxon>
        <taxon>Fungi</taxon>
        <taxon>Dikarya</taxon>
        <taxon>Ascomycota</taxon>
        <taxon>Pezizomycotina</taxon>
        <taxon>Dothideomycetes</taxon>
        <taxon>Pleosporomycetidae</taxon>
        <taxon>Venturiales</taxon>
        <taxon>Venturiaceae</taxon>
        <taxon>Venturia</taxon>
    </lineage>
</organism>
<dbReference type="PANTHER" id="PTHR35897">
    <property type="entry name" value="METHYLTRANSFERASE AUSD"/>
    <property type="match status" value="1"/>
</dbReference>
<feature type="domain" description="Methyltransferase type 11" evidence="5">
    <location>
        <begin position="96"/>
        <end position="183"/>
    </location>
</feature>
<dbReference type="AlphaFoldDB" id="A0A517LK41"/>
<dbReference type="Proteomes" id="UP000316270">
    <property type="component" value="Chromosome 14"/>
</dbReference>
<dbReference type="STRING" id="50376.A0A517LK41"/>
<evidence type="ECO:0000256" key="2">
    <source>
        <dbReference type="ARBA" id="ARBA00022679"/>
    </source>
</evidence>